<evidence type="ECO:0000313" key="6">
    <source>
        <dbReference type="Proteomes" id="UP000319852"/>
    </source>
</evidence>
<dbReference type="PANTHER" id="PTHR30146:SF109">
    <property type="entry name" value="HTH-TYPE TRANSCRIPTIONAL REGULATOR GALS"/>
    <property type="match status" value="1"/>
</dbReference>
<dbReference type="SUPFAM" id="SSF53822">
    <property type="entry name" value="Periplasmic binding protein-like I"/>
    <property type="match status" value="1"/>
</dbReference>
<dbReference type="CDD" id="cd06267">
    <property type="entry name" value="PBP1_LacI_sugar_binding-like"/>
    <property type="match status" value="1"/>
</dbReference>
<dbReference type="KEGG" id="amob:HG15A2_32370"/>
<dbReference type="Pfam" id="PF00356">
    <property type="entry name" value="LacI"/>
    <property type="match status" value="1"/>
</dbReference>
<dbReference type="InterPro" id="IPR046335">
    <property type="entry name" value="LacI/GalR-like_sensor"/>
</dbReference>
<dbReference type="AlphaFoldDB" id="A0A517MYG6"/>
<dbReference type="SUPFAM" id="SSF47413">
    <property type="entry name" value="lambda repressor-like DNA-binding domains"/>
    <property type="match status" value="1"/>
</dbReference>
<dbReference type="GO" id="GO:0000976">
    <property type="term" value="F:transcription cis-regulatory region binding"/>
    <property type="evidence" value="ECO:0007669"/>
    <property type="project" value="TreeGrafter"/>
</dbReference>
<dbReference type="Proteomes" id="UP000319852">
    <property type="component" value="Chromosome"/>
</dbReference>
<sequence length="350" mass="38084">MATIRQVAKHAGVSIATVSRVINNSPAVTDEVRAKVLESVNSCGYVPNVGRRTTSFIALVYSGPSSLGSPYDAALLEGMVQAMDLTDLDLVILNPSRDKRPDESYTQFFLRKGVRGAILRSTVEGRQICRTIADEKFPAMGIGDHFEHPTLAFAYADSKTTSRQAIEHLITLGHQRIAFAANEHEDGDHVDRYAAYCEALDGAGIGIDRSIVYRVPARRVNGAQLLRNVMSVPKPPTAIYVTDPPIAMGLINEARNLGMDIPRDLSVVGFDDNDSRNFVFPKMTAVCQDARQLGHEAFIELARAIEAGNGERCQHRISSSWFEINNSTGPPPVKSVGILPDGTRLEAVGP</sequence>
<reference evidence="5 6" key="1">
    <citation type="submission" date="2019-02" db="EMBL/GenBank/DDBJ databases">
        <title>Deep-cultivation of Planctomycetes and their phenomic and genomic characterization uncovers novel biology.</title>
        <authorList>
            <person name="Wiegand S."/>
            <person name="Jogler M."/>
            <person name="Boedeker C."/>
            <person name="Pinto D."/>
            <person name="Vollmers J."/>
            <person name="Rivas-Marin E."/>
            <person name="Kohn T."/>
            <person name="Peeters S.H."/>
            <person name="Heuer A."/>
            <person name="Rast P."/>
            <person name="Oberbeckmann S."/>
            <person name="Bunk B."/>
            <person name="Jeske O."/>
            <person name="Meyerdierks A."/>
            <person name="Storesund J.E."/>
            <person name="Kallscheuer N."/>
            <person name="Luecker S."/>
            <person name="Lage O.M."/>
            <person name="Pohl T."/>
            <person name="Merkel B.J."/>
            <person name="Hornburger P."/>
            <person name="Mueller R.-W."/>
            <person name="Bruemmer F."/>
            <person name="Labrenz M."/>
            <person name="Spormann A.M."/>
            <person name="Op den Camp H."/>
            <person name="Overmann J."/>
            <person name="Amann R."/>
            <person name="Jetten M.S.M."/>
            <person name="Mascher T."/>
            <person name="Medema M.H."/>
            <person name="Devos D.P."/>
            <person name="Kaster A.-K."/>
            <person name="Ovreas L."/>
            <person name="Rohde M."/>
            <person name="Galperin M.Y."/>
            <person name="Jogler C."/>
        </authorList>
    </citation>
    <scope>NUCLEOTIDE SEQUENCE [LARGE SCALE GENOMIC DNA]</scope>
    <source>
        <strain evidence="5 6">HG15A2</strain>
    </source>
</reference>
<dbReference type="InterPro" id="IPR028082">
    <property type="entry name" value="Peripla_BP_I"/>
</dbReference>
<dbReference type="GO" id="GO:0003700">
    <property type="term" value="F:DNA-binding transcription factor activity"/>
    <property type="evidence" value="ECO:0007669"/>
    <property type="project" value="TreeGrafter"/>
</dbReference>
<keyword evidence="6" id="KW-1185">Reference proteome</keyword>
<dbReference type="Gene3D" id="3.40.50.2300">
    <property type="match status" value="2"/>
</dbReference>
<dbReference type="PANTHER" id="PTHR30146">
    <property type="entry name" value="LACI-RELATED TRANSCRIPTIONAL REPRESSOR"/>
    <property type="match status" value="1"/>
</dbReference>
<evidence type="ECO:0000256" key="1">
    <source>
        <dbReference type="ARBA" id="ARBA00023015"/>
    </source>
</evidence>
<dbReference type="SMART" id="SM00354">
    <property type="entry name" value="HTH_LACI"/>
    <property type="match status" value="1"/>
</dbReference>
<accession>A0A517MYG6</accession>
<name>A0A517MYG6_9BACT</name>
<protein>
    <submittedName>
        <fullName evidence="5">HTH-type transcriptional regulator DegA</fullName>
    </submittedName>
</protein>
<dbReference type="CDD" id="cd01392">
    <property type="entry name" value="HTH_LacI"/>
    <property type="match status" value="1"/>
</dbReference>
<dbReference type="Gene3D" id="1.10.260.40">
    <property type="entry name" value="lambda repressor-like DNA-binding domains"/>
    <property type="match status" value="1"/>
</dbReference>
<gene>
    <name evidence="5" type="primary">degA</name>
    <name evidence="5" type="ORF">HG15A2_32370</name>
</gene>
<dbReference type="OrthoDB" id="269117at2"/>
<keyword evidence="1" id="KW-0805">Transcription regulation</keyword>
<dbReference type="Pfam" id="PF13377">
    <property type="entry name" value="Peripla_BP_3"/>
    <property type="match status" value="1"/>
</dbReference>
<evidence type="ECO:0000256" key="2">
    <source>
        <dbReference type="ARBA" id="ARBA00023125"/>
    </source>
</evidence>
<dbReference type="EMBL" id="CP036263">
    <property type="protein sequence ID" value="QDS99906.1"/>
    <property type="molecule type" value="Genomic_DNA"/>
</dbReference>
<dbReference type="RefSeq" id="WP_145061056.1">
    <property type="nucleotide sequence ID" value="NZ_CP036263.1"/>
</dbReference>
<keyword evidence="3" id="KW-0804">Transcription</keyword>
<dbReference type="PROSITE" id="PS50932">
    <property type="entry name" value="HTH_LACI_2"/>
    <property type="match status" value="1"/>
</dbReference>
<organism evidence="5 6">
    <name type="scientific">Adhaeretor mobilis</name>
    <dbReference type="NCBI Taxonomy" id="1930276"/>
    <lineage>
        <taxon>Bacteria</taxon>
        <taxon>Pseudomonadati</taxon>
        <taxon>Planctomycetota</taxon>
        <taxon>Planctomycetia</taxon>
        <taxon>Pirellulales</taxon>
        <taxon>Lacipirellulaceae</taxon>
        <taxon>Adhaeretor</taxon>
    </lineage>
</organism>
<keyword evidence="2" id="KW-0238">DNA-binding</keyword>
<evidence type="ECO:0000259" key="4">
    <source>
        <dbReference type="PROSITE" id="PS50932"/>
    </source>
</evidence>
<dbReference type="PRINTS" id="PR00036">
    <property type="entry name" value="HTHLACI"/>
</dbReference>
<feature type="domain" description="HTH lacI-type" evidence="4">
    <location>
        <begin position="2"/>
        <end position="56"/>
    </location>
</feature>
<evidence type="ECO:0000256" key="3">
    <source>
        <dbReference type="ARBA" id="ARBA00023163"/>
    </source>
</evidence>
<evidence type="ECO:0000313" key="5">
    <source>
        <dbReference type="EMBL" id="QDS99906.1"/>
    </source>
</evidence>
<dbReference type="InterPro" id="IPR000843">
    <property type="entry name" value="HTH_LacI"/>
</dbReference>
<proteinExistence type="predicted"/>
<dbReference type="InterPro" id="IPR010982">
    <property type="entry name" value="Lambda_DNA-bd_dom_sf"/>
</dbReference>